<comment type="caution">
    <text evidence="1">The sequence shown here is derived from an EMBL/GenBank/DDBJ whole genome shotgun (WGS) entry which is preliminary data.</text>
</comment>
<dbReference type="Proteomes" id="UP000231846">
    <property type="component" value="Unassembled WGS sequence"/>
</dbReference>
<gene>
    <name evidence="1" type="ORF">CQW34_00284</name>
</gene>
<accession>A0A2M9VBY8</accession>
<organism evidence="1 2">
    <name type="scientific">Bacteroides fragilis</name>
    <dbReference type="NCBI Taxonomy" id="817"/>
    <lineage>
        <taxon>Bacteria</taxon>
        <taxon>Pseudomonadati</taxon>
        <taxon>Bacteroidota</taxon>
        <taxon>Bacteroidia</taxon>
        <taxon>Bacteroidales</taxon>
        <taxon>Bacteroidaceae</taxon>
        <taxon>Bacteroides</taxon>
    </lineage>
</organism>
<dbReference type="RefSeq" id="WP_005793896.1">
    <property type="nucleotide sequence ID" value="NZ_BAABYZ010000001.1"/>
</dbReference>
<dbReference type="EMBL" id="PDCW01000002">
    <property type="protein sequence ID" value="PJY76165.1"/>
    <property type="molecule type" value="Genomic_DNA"/>
</dbReference>
<reference evidence="1 2" key="1">
    <citation type="journal article" date="2017" name="MBio">
        <title>Gut Symbiont Bacteroides fragilis Secretes a Eukaryotic-Like Ubiquitin Protein That Mediates Intraspecies Antagonism.</title>
        <authorList>
            <person name="Chatzidaki-Livanis M."/>
            <person name="Coyne M.J."/>
            <person name="Roelofs K.G."/>
            <person name="Gentyala R.R."/>
            <person name="Caldwell J.M."/>
            <person name="Comstock L.E."/>
        </authorList>
    </citation>
    <scope>NUCLEOTIDE SEQUENCE [LARGE SCALE GENOMIC DNA]</scope>
    <source>
        <strain evidence="1 2">12905</strain>
    </source>
</reference>
<name>A0A2M9VBY8_BACFG</name>
<evidence type="ECO:0000313" key="2">
    <source>
        <dbReference type="Proteomes" id="UP000231846"/>
    </source>
</evidence>
<dbReference type="AlphaFoldDB" id="A0A2M9VBY8"/>
<sequence length="114" mass="13540">MNIIQTIPRIDCKAFAKCGKKSLSHCRRYKLTDEECAGCELVRRRERGNYRTLSDGRVMKRCSVCGEWYGVHRFYPRTLKRGEKVYFTFSSECRRCKSLKASVYQRNKQQLKIE</sequence>
<evidence type="ECO:0000313" key="1">
    <source>
        <dbReference type="EMBL" id="PJY76165.1"/>
    </source>
</evidence>
<proteinExistence type="predicted"/>
<protein>
    <submittedName>
        <fullName evidence="1">Uncharacterized protein</fullName>
    </submittedName>
</protein>